<protein>
    <submittedName>
        <fullName evidence="2">Metal ABC transporter permease</fullName>
    </submittedName>
</protein>
<reference evidence="2" key="2">
    <citation type="submission" date="2021-09" db="EMBL/GenBank/DDBJ databases">
        <authorList>
            <person name="Gilroy R."/>
        </authorList>
    </citation>
    <scope>NUCLEOTIDE SEQUENCE</scope>
    <source>
        <strain evidence="2">316</strain>
    </source>
</reference>
<proteinExistence type="predicted"/>
<accession>A0A921JF76</accession>
<keyword evidence="1" id="KW-0732">Signal</keyword>
<comment type="caution">
    <text evidence="2">The sequence shown here is derived from an EMBL/GenBank/DDBJ whole genome shotgun (WGS) entry which is preliminary data.</text>
</comment>
<evidence type="ECO:0000256" key="1">
    <source>
        <dbReference type="SAM" id="SignalP"/>
    </source>
</evidence>
<dbReference type="AlphaFoldDB" id="A0A921JF76"/>
<name>A0A921JF76_9HYPH</name>
<sequence length="236" mass="23816">MLRTMRTAIAVAALTTLAGTAQAAPELQRVRGTIESSDANSVTIKTTDGKSETVQFGGAKFAWVVKSSLDQIKEGTFIGTATKGENPMTALEVVLFPEAMRGTAEGHYAWDAIPDQTGGGSGPVVKSSMTNGTVKAGGGSAAGGAPKVKSSMTNATVASSSAGSGTAGERTLTVTYDKDGSKTIVVPPKAPIVAFEQADKSILTPGGKIFVVAAKDGGKLDGKLVAVGKDGLTPPM</sequence>
<organism evidence="2 3">
    <name type="scientific">Methylorubrum populi</name>
    <dbReference type="NCBI Taxonomy" id="223967"/>
    <lineage>
        <taxon>Bacteria</taxon>
        <taxon>Pseudomonadati</taxon>
        <taxon>Pseudomonadota</taxon>
        <taxon>Alphaproteobacteria</taxon>
        <taxon>Hyphomicrobiales</taxon>
        <taxon>Methylobacteriaceae</taxon>
        <taxon>Methylorubrum</taxon>
    </lineage>
</organism>
<evidence type="ECO:0000313" key="3">
    <source>
        <dbReference type="Proteomes" id="UP000742631"/>
    </source>
</evidence>
<evidence type="ECO:0000313" key="2">
    <source>
        <dbReference type="EMBL" id="HJE23889.1"/>
    </source>
</evidence>
<reference evidence="2" key="1">
    <citation type="journal article" date="2021" name="PeerJ">
        <title>Extensive microbial diversity within the chicken gut microbiome revealed by metagenomics and culture.</title>
        <authorList>
            <person name="Gilroy R."/>
            <person name="Ravi A."/>
            <person name="Getino M."/>
            <person name="Pursley I."/>
            <person name="Horton D.L."/>
            <person name="Alikhan N.F."/>
            <person name="Baker D."/>
            <person name="Gharbi K."/>
            <person name="Hall N."/>
            <person name="Watson M."/>
            <person name="Adriaenssens E.M."/>
            <person name="Foster-Nyarko E."/>
            <person name="Jarju S."/>
            <person name="Secka A."/>
            <person name="Antonio M."/>
            <person name="Oren A."/>
            <person name="Chaudhuri R.R."/>
            <person name="La Ragione R."/>
            <person name="Hildebrand F."/>
            <person name="Pallen M.J."/>
        </authorList>
    </citation>
    <scope>NUCLEOTIDE SEQUENCE</scope>
    <source>
        <strain evidence="2">316</strain>
    </source>
</reference>
<dbReference type="EMBL" id="DYYG01000031">
    <property type="protein sequence ID" value="HJE23889.1"/>
    <property type="molecule type" value="Genomic_DNA"/>
</dbReference>
<feature type="chain" id="PRO_5036748199" evidence="1">
    <location>
        <begin position="24"/>
        <end position="236"/>
    </location>
</feature>
<feature type="signal peptide" evidence="1">
    <location>
        <begin position="1"/>
        <end position="23"/>
    </location>
</feature>
<dbReference type="Proteomes" id="UP000742631">
    <property type="component" value="Unassembled WGS sequence"/>
</dbReference>
<gene>
    <name evidence="2" type="ORF">K8W01_09550</name>
</gene>